<accession>A0A9Q1QLN2</accession>
<name>A0A9Q1QLN2_9CARY</name>
<keyword evidence="2" id="KW-1185">Reference proteome</keyword>
<gene>
    <name evidence="1" type="ORF">Cgig2_000913</name>
</gene>
<protein>
    <submittedName>
        <fullName evidence="1">Uncharacterized protein</fullName>
    </submittedName>
</protein>
<reference evidence="1" key="1">
    <citation type="submission" date="2022-04" db="EMBL/GenBank/DDBJ databases">
        <title>Carnegiea gigantea Genome sequencing and assembly v2.</title>
        <authorList>
            <person name="Copetti D."/>
            <person name="Sanderson M.J."/>
            <person name="Burquez A."/>
            <person name="Wojciechowski M.F."/>
        </authorList>
    </citation>
    <scope>NUCLEOTIDE SEQUENCE</scope>
    <source>
        <strain evidence="1">SGP5-SGP5p</strain>
        <tissue evidence="1">Aerial part</tissue>
    </source>
</reference>
<dbReference type="AlphaFoldDB" id="A0A9Q1QLN2"/>
<dbReference type="Proteomes" id="UP001153076">
    <property type="component" value="Unassembled WGS sequence"/>
</dbReference>
<sequence>MNKNERWHQEMLSASSKEVENEKAIKEISLGHFLNLQDDIILRNLVVWLVHNFDTCSLSLLLTYSKMRMTEEDVQMTLGIPKGPLKVIKVENETNGSVEFKSLLKHWKEQWPDCDISLSLEGGLQKKFHKIHHIHMSSRCVILIVLVFKLRSLSILGIERVDQQGNKIWDRIGIRSDLKDSLDKTTVTDEKEEVDEKKRRNRSVEAETNELLLGACTSLKRVRKFENQRVMCSSGRCLASRRIRNPVLSPDSYESEGFLIEIDVIEKQFVSS</sequence>
<dbReference type="EMBL" id="JAKOGI010000059">
    <property type="protein sequence ID" value="KAJ8446116.1"/>
    <property type="molecule type" value="Genomic_DNA"/>
</dbReference>
<organism evidence="1 2">
    <name type="scientific">Carnegiea gigantea</name>
    <dbReference type="NCBI Taxonomy" id="171969"/>
    <lineage>
        <taxon>Eukaryota</taxon>
        <taxon>Viridiplantae</taxon>
        <taxon>Streptophyta</taxon>
        <taxon>Embryophyta</taxon>
        <taxon>Tracheophyta</taxon>
        <taxon>Spermatophyta</taxon>
        <taxon>Magnoliopsida</taxon>
        <taxon>eudicotyledons</taxon>
        <taxon>Gunneridae</taxon>
        <taxon>Pentapetalae</taxon>
        <taxon>Caryophyllales</taxon>
        <taxon>Cactineae</taxon>
        <taxon>Cactaceae</taxon>
        <taxon>Cactoideae</taxon>
        <taxon>Echinocereeae</taxon>
        <taxon>Carnegiea</taxon>
    </lineage>
</organism>
<comment type="caution">
    <text evidence="1">The sequence shown here is derived from an EMBL/GenBank/DDBJ whole genome shotgun (WGS) entry which is preliminary data.</text>
</comment>
<evidence type="ECO:0000313" key="1">
    <source>
        <dbReference type="EMBL" id="KAJ8446116.1"/>
    </source>
</evidence>
<evidence type="ECO:0000313" key="2">
    <source>
        <dbReference type="Proteomes" id="UP001153076"/>
    </source>
</evidence>
<proteinExistence type="predicted"/>